<accession>A0A9P5GEK1</accession>
<evidence type="ECO:0000256" key="1">
    <source>
        <dbReference type="ARBA" id="ARBA00022737"/>
    </source>
</evidence>
<evidence type="ECO:0000256" key="4">
    <source>
        <dbReference type="SAM" id="MobiDB-lite"/>
    </source>
</evidence>
<feature type="repeat" description="ANK" evidence="3">
    <location>
        <begin position="249"/>
        <end position="281"/>
    </location>
</feature>
<dbReference type="EMBL" id="JAAOZQ010000130">
    <property type="protein sequence ID" value="KAF7516760.1"/>
    <property type="molecule type" value="Genomic_DNA"/>
</dbReference>
<feature type="region of interest" description="Disordered" evidence="4">
    <location>
        <begin position="1"/>
        <end position="25"/>
    </location>
</feature>
<dbReference type="PROSITE" id="PS50088">
    <property type="entry name" value="ANK_REPEAT"/>
    <property type="match status" value="7"/>
</dbReference>
<feature type="repeat" description="ANK" evidence="3">
    <location>
        <begin position="383"/>
        <end position="415"/>
    </location>
</feature>
<dbReference type="PROSITE" id="PS50297">
    <property type="entry name" value="ANK_REP_REGION"/>
    <property type="match status" value="7"/>
</dbReference>
<dbReference type="Gene3D" id="1.25.40.20">
    <property type="entry name" value="Ankyrin repeat-containing domain"/>
    <property type="match status" value="3"/>
</dbReference>
<comment type="caution">
    <text evidence="5">The sequence shown here is derived from an EMBL/GenBank/DDBJ whole genome shotgun (WGS) entry which is preliminary data.</text>
</comment>
<evidence type="ECO:0000313" key="5">
    <source>
        <dbReference type="EMBL" id="KAF7516760.1"/>
    </source>
</evidence>
<feature type="compositionally biased region" description="Basic and acidic residues" evidence="4">
    <location>
        <begin position="1"/>
        <end position="11"/>
    </location>
</feature>
<gene>
    <name evidence="5" type="ORF">PCG10_001966</name>
</gene>
<dbReference type="Proteomes" id="UP000701341">
    <property type="component" value="Unassembled WGS sequence"/>
</dbReference>
<dbReference type="PANTHER" id="PTHR24171:SF9">
    <property type="entry name" value="ANKYRIN REPEAT DOMAIN-CONTAINING PROTEIN 39"/>
    <property type="match status" value="1"/>
</dbReference>
<keyword evidence="6" id="KW-1185">Reference proteome</keyword>
<feature type="repeat" description="ANK" evidence="3">
    <location>
        <begin position="283"/>
        <end position="315"/>
    </location>
</feature>
<evidence type="ECO:0000313" key="6">
    <source>
        <dbReference type="Proteomes" id="UP000701341"/>
    </source>
</evidence>
<dbReference type="AlphaFoldDB" id="A0A9P5GEK1"/>
<dbReference type="SMART" id="SM00248">
    <property type="entry name" value="ANK"/>
    <property type="match status" value="7"/>
</dbReference>
<feature type="repeat" description="ANK" evidence="3">
    <location>
        <begin position="175"/>
        <end position="207"/>
    </location>
</feature>
<feature type="repeat" description="ANK" evidence="3">
    <location>
        <begin position="216"/>
        <end position="248"/>
    </location>
</feature>
<sequence>MKDKLSPHLKADGSAVRASSEDSEGGSPILVEQLRIRSANVSWYFKRKEVFAIATELERAKATFGTTMGGITMLLVLKGASLKEDHRVIAYEHEFDEDVGSALNVYATSVIEVQLDGGSVDKSLESFTTKVDKPTTAVLADPVLAEELKIGISSKSKFVVEALLQHIHVDVRDRDGRTALSHASETGNLEIAEFLLEKGALVSTRQYSCSNQHRHSGKSPIHWAAMEGHKHIVELLLRYGANPNARTTSGRTPLQEAAAARHDELVTFLLSKKVEINSQAYSDGWSPLHEAIYWRDIQMVRLLVDHGAHLNVHLTSSKAPLHMAVVQHNIPLMEILLKAGADPDVLMNEDITPLHLAAAAGWIQGIELLIQHGAEVNARDSLTLETPLHKAARNREVHATKKLLELGANQQALNCDGQNYEEILNCAQLNSKDWAVDSSRGAYLMSLHSGTIN</sequence>
<feature type="repeat" description="ANK" evidence="3">
    <location>
        <begin position="349"/>
        <end position="381"/>
    </location>
</feature>
<organism evidence="5 6">
    <name type="scientific">Penicillium crustosum</name>
    <name type="common">Blue mold fungus</name>
    <dbReference type="NCBI Taxonomy" id="36656"/>
    <lineage>
        <taxon>Eukaryota</taxon>
        <taxon>Fungi</taxon>
        <taxon>Dikarya</taxon>
        <taxon>Ascomycota</taxon>
        <taxon>Pezizomycotina</taxon>
        <taxon>Eurotiomycetes</taxon>
        <taxon>Eurotiomycetidae</taxon>
        <taxon>Eurotiales</taxon>
        <taxon>Aspergillaceae</taxon>
        <taxon>Penicillium</taxon>
    </lineage>
</organism>
<dbReference type="InterPro" id="IPR002110">
    <property type="entry name" value="Ankyrin_rpt"/>
</dbReference>
<keyword evidence="2 3" id="KW-0040">ANK repeat</keyword>
<dbReference type="PANTHER" id="PTHR24171">
    <property type="entry name" value="ANKYRIN REPEAT DOMAIN-CONTAINING PROTEIN 39-RELATED"/>
    <property type="match status" value="1"/>
</dbReference>
<keyword evidence="1" id="KW-0677">Repeat</keyword>
<reference evidence="5" key="1">
    <citation type="submission" date="2020-02" db="EMBL/GenBank/DDBJ databases">
        <authorList>
            <person name="Lichtner F.J."/>
        </authorList>
    </citation>
    <scope>NUCLEOTIDE SEQUENCE</scope>
    <source>
        <strain evidence="5">G10</strain>
    </source>
</reference>
<proteinExistence type="predicted"/>
<dbReference type="PRINTS" id="PR01415">
    <property type="entry name" value="ANKYRIN"/>
</dbReference>
<name>A0A9P5GEK1_PENCR</name>
<dbReference type="Pfam" id="PF00023">
    <property type="entry name" value="Ank"/>
    <property type="match status" value="1"/>
</dbReference>
<protein>
    <submittedName>
        <fullName evidence="5">Uncharacterized protein</fullName>
    </submittedName>
</protein>
<dbReference type="InterPro" id="IPR036770">
    <property type="entry name" value="Ankyrin_rpt-contain_sf"/>
</dbReference>
<feature type="repeat" description="ANK" evidence="3">
    <location>
        <begin position="316"/>
        <end position="348"/>
    </location>
</feature>
<evidence type="ECO:0000256" key="3">
    <source>
        <dbReference type="PROSITE-ProRule" id="PRU00023"/>
    </source>
</evidence>
<evidence type="ECO:0000256" key="2">
    <source>
        <dbReference type="ARBA" id="ARBA00023043"/>
    </source>
</evidence>
<dbReference type="Pfam" id="PF12796">
    <property type="entry name" value="Ank_2"/>
    <property type="match status" value="3"/>
</dbReference>
<dbReference type="SUPFAM" id="SSF48403">
    <property type="entry name" value="Ankyrin repeat"/>
    <property type="match status" value="1"/>
</dbReference>